<dbReference type="GO" id="GO:0003677">
    <property type="term" value="F:DNA binding"/>
    <property type="evidence" value="ECO:0007669"/>
    <property type="project" value="UniProtKB-KW"/>
</dbReference>
<dbReference type="AlphaFoldDB" id="A0A9X4J1V8"/>
<accession>A0A9X4J1V8</accession>
<dbReference type="Proteomes" id="UP001140973">
    <property type="component" value="Unassembled WGS sequence"/>
</dbReference>
<dbReference type="RefSeq" id="WP_274672117.1">
    <property type="nucleotide sequence ID" value="NZ_JAKMYE010000107.1"/>
</dbReference>
<dbReference type="EMBL" id="JAKNAP010000129">
    <property type="protein sequence ID" value="MDE1359058.1"/>
    <property type="molecule type" value="Genomic_DNA"/>
</dbReference>
<evidence type="ECO:0000313" key="2">
    <source>
        <dbReference type="Proteomes" id="UP001140973"/>
    </source>
</evidence>
<proteinExistence type="predicted"/>
<comment type="caution">
    <text evidence="1">The sequence shown here is derived from an EMBL/GenBank/DDBJ whole genome shotgun (WGS) entry which is preliminary data.</text>
</comment>
<gene>
    <name evidence="1" type="ORF">L9W73_17430</name>
</gene>
<reference evidence="1" key="1">
    <citation type="submission" date="2022-02" db="EMBL/GenBank/DDBJ databases">
        <title>Emergence and expansion in Europe of a Vibrio aestuarianus clonal complex pathogenic for oysters.</title>
        <authorList>
            <person name="Mesnil A."/>
            <person name="Travers M.-A."/>
        </authorList>
    </citation>
    <scope>NUCLEOTIDE SEQUENCE</scope>
    <source>
        <strain evidence="1">151-ITT-15-cp-1</strain>
    </source>
</reference>
<name>A0A9X4J1V8_9VIBR</name>
<organism evidence="1 2">
    <name type="scientific">Vibrio aestuarianus</name>
    <dbReference type="NCBI Taxonomy" id="28171"/>
    <lineage>
        <taxon>Bacteria</taxon>
        <taxon>Pseudomonadati</taxon>
        <taxon>Pseudomonadota</taxon>
        <taxon>Gammaproteobacteria</taxon>
        <taxon>Vibrionales</taxon>
        <taxon>Vibrionaceae</taxon>
        <taxon>Vibrio</taxon>
    </lineage>
</organism>
<keyword evidence="1" id="KW-0238">DNA-binding</keyword>
<sequence>MKETTSYFTHPFFKIPREKRVSNGRKGAYIAGYKPYSAADDAYLIEYYQKIPLTHIAKTLNRSKKSVFTRSKKLLRDGLLISNKAWEKSHYTKEEDRFIIASQDKMSFAEVALVLGRSRDSVKVRAGKLGVSFQKIAETSPVAKLSNEDIEFIRELSEAGLNFCEIARKFDVDNSHVRKICHFQTRLYLDKTDYFGHITRQIDAIDGMD</sequence>
<protein>
    <submittedName>
        <fullName evidence="1">DNA-binding protein</fullName>
    </submittedName>
</protein>
<evidence type="ECO:0000313" key="1">
    <source>
        <dbReference type="EMBL" id="MDE1359058.1"/>
    </source>
</evidence>